<name>A0ABV4ZVD4_9ACTN</name>
<gene>
    <name evidence="1" type="ORF">ACE11A_21850</name>
</gene>
<evidence type="ECO:0008006" key="3">
    <source>
        <dbReference type="Google" id="ProtNLM"/>
    </source>
</evidence>
<organism evidence="1 2">
    <name type="scientific">Streptomyces carpaticus</name>
    <dbReference type="NCBI Taxonomy" id="285558"/>
    <lineage>
        <taxon>Bacteria</taxon>
        <taxon>Bacillati</taxon>
        <taxon>Actinomycetota</taxon>
        <taxon>Actinomycetes</taxon>
        <taxon>Kitasatosporales</taxon>
        <taxon>Streptomycetaceae</taxon>
        <taxon>Streptomyces</taxon>
    </lineage>
</organism>
<protein>
    <recommendedName>
        <fullName evidence="3">DUF3558 domain-containing protein</fullName>
    </recommendedName>
</protein>
<dbReference type="EMBL" id="JBHGBT010000024">
    <property type="protein sequence ID" value="MFB4196991.1"/>
    <property type="molecule type" value="Genomic_DNA"/>
</dbReference>
<evidence type="ECO:0000313" key="1">
    <source>
        <dbReference type="EMBL" id="MFB4196991.1"/>
    </source>
</evidence>
<sequence>MHNRDPQEMWKAGQMKINAIGILIATASFVALQGCSGSTSKEYAYEIPGDLCDVEISNESYASLFPPGDSVKKIGMDPYKNGSLPAGGLCTVFVDRDPVIRVDTLGSRDRESGGGPIAPGIDSYLEERRFGLSVADSELIEEIPNEVRVWKNFAAVHVPCAESSGMDYTGMNVSIDLRGNVDRDFSNELKEIIEPYALDRIERMGPGVCDNP</sequence>
<dbReference type="Proteomes" id="UP001577267">
    <property type="component" value="Unassembled WGS sequence"/>
</dbReference>
<keyword evidence="2" id="KW-1185">Reference proteome</keyword>
<evidence type="ECO:0000313" key="2">
    <source>
        <dbReference type="Proteomes" id="UP001577267"/>
    </source>
</evidence>
<reference evidence="1 2" key="1">
    <citation type="submission" date="2024-09" db="EMBL/GenBank/DDBJ databases">
        <title>Draft genome sequence of multifaceted antimicrobials producing Streptomyces sp. strain FH1.</title>
        <authorList>
            <person name="Hassan F."/>
            <person name="Ali H."/>
            <person name="Hassan N."/>
            <person name="Nawaz A."/>
        </authorList>
    </citation>
    <scope>NUCLEOTIDE SEQUENCE [LARGE SCALE GENOMIC DNA]</scope>
    <source>
        <strain evidence="1 2">FH1</strain>
    </source>
</reference>
<dbReference type="RefSeq" id="WP_375065190.1">
    <property type="nucleotide sequence ID" value="NZ_JBHGBT010000024.1"/>
</dbReference>
<dbReference type="PROSITE" id="PS51257">
    <property type="entry name" value="PROKAR_LIPOPROTEIN"/>
    <property type="match status" value="1"/>
</dbReference>
<accession>A0ABV4ZVD4</accession>
<comment type="caution">
    <text evidence="1">The sequence shown here is derived from an EMBL/GenBank/DDBJ whole genome shotgun (WGS) entry which is preliminary data.</text>
</comment>
<proteinExistence type="predicted"/>